<reference evidence="4 5" key="1">
    <citation type="submission" date="2024-07" db="EMBL/GenBank/DDBJ databases">
        <title>Section-level genome sequencing and comparative genomics of Aspergillus sections Usti and Cavernicolus.</title>
        <authorList>
            <consortium name="Lawrence Berkeley National Laboratory"/>
            <person name="Nybo J.L."/>
            <person name="Vesth T.C."/>
            <person name="Theobald S."/>
            <person name="Frisvad J.C."/>
            <person name="Larsen T.O."/>
            <person name="Kjaerboelling I."/>
            <person name="Rothschild-Mancinelli K."/>
            <person name="Lyhne E.K."/>
            <person name="Kogle M.E."/>
            <person name="Barry K."/>
            <person name="Clum A."/>
            <person name="Na H."/>
            <person name="Ledsgaard L."/>
            <person name="Lin J."/>
            <person name="Lipzen A."/>
            <person name="Kuo A."/>
            <person name="Riley R."/>
            <person name="Mondo S."/>
            <person name="Labutti K."/>
            <person name="Haridas S."/>
            <person name="Pangalinan J."/>
            <person name="Salamov A.A."/>
            <person name="Simmons B.A."/>
            <person name="Magnuson J.K."/>
            <person name="Chen J."/>
            <person name="Drula E."/>
            <person name="Henrissat B."/>
            <person name="Wiebenga A."/>
            <person name="Lubbers R.J."/>
            <person name="Gomes A.C."/>
            <person name="Makela M.R."/>
            <person name="Stajich J."/>
            <person name="Grigoriev I.V."/>
            <person name="Mortensen U.H."/>
            <person name="De Vries R.P."/>
            <person name="Baker S.E."/>
            <person name="Andersen M.R."/>
        </authorList>
    </citation>
    <scope>NUCLEOTIDE SEQUENCE [LARGE SCALE GENOMIC DNA]</scope>
    <source>
        <strain evidence="4 5">CBS 588.65</strain>
    </source>
</reference>
<proteinExistence type="predicted"/>
<accession>A0ABR4H2B7</accession>
<dbReference type="PANTHER" id="PTHR42850">
    <property type="entry name" value="METALLOPHOSPHOESTERASE"/>
    <property type="match status" value="1"/>
</dbReference>
<keyword evidence="2" id="KW-0472">Membrane</keyword>
<evidence type="ECO:0000313" key="4">
    <source>
        <dbReference type="EMBL" id="KAL2809588.1"/>
    </source>
</evidence>
<feature type="transmembrane region" description="Helical" evidence="2">
    <location>
        <begin position="90"/>
        <end position="108"/>
    </location>
</feature>
<dbReference type="Gene3D" id="3.60.21.10">
    <property type="match status" value="1"/>
</dbReference>
<dbReference type="Pfam" id="PF00149">
    <property type="entry name" value="Metallophos"/>
    <property type="match status" value="1"/>
</dbReference>
<name>A0ABR4H2B7_9EURO</name>
<keyword evidence="2" id="KW-0812">Transmembrane</keyword>
<dbReference type="Proteomes" id="UP001610334">
    <property type="component" value="Unassembled WGS sequence"/>
</dbReference>
<evidence type="ECO:0000259" key="3">
    <source>
        <dbReference type="Pfam" id="PF00149"/>
    </source>
</evidence>
<evidence type="ECO:0000256" key="2">
    <source>
        <dbReference type="SAM" id="Phobius"/>
    </source>
</evidence>
<dbReference type="InterPro" id="IPR004843">
    <property type="entry name" value="Calcineurin-like_PHP"/>
</dbReference>
<protein>
    <submittedName>
        <fullName evidence="4">Metallo-dependent phosphatase-like protein</fullName>
    </submittedName>
</protein>
<dbReference type="PANTHER" id="PTHR42850:SF4">
    <property type="entry name" value="ZINC-DEPENDENT ENDOPOLYPHOSPHATASE"/>
    <property type="match status" value="1"/>
</dbReference>
<evidence type="ECO:0000313" key="5">
    <source>
        <dbReference type="Proteomes" id="UP001610334"/>
    </source>
</evidence>
<dbReference type="InterPro" id="IPR050126">
    <property type="entry name" value="Ap4A_hydrolase"/>
</dbReference>
<comment type="caution">
    <text evidence="4">The sequence shown here is derived from an EMBL/GenBank/DDBJ whole genome shotgun (WGS) entry which is preliminary data.</text>
</comment>
<feature type="region of interest" description="Disordered" evidence="1">
    <location>
        <begin position="1"/>
        <end position="35"/>
    </location>
</feature>
<keyword evidence="2" id="KW-1133">Transmembrane helix</keyword>
<evidence type="ECO:0000256" key="1">
    <source>
        <dbReference type="SAM" id="MobiDB-lite"/>
    </source>
</evidence>
<dbReference type="SUPFAM" id="SSF56300">
    <property type="entry name" value="Metallo-dependent phosphatases"/>
    <property type="match status" value="1"/>
</dbReference>
<dbReference type="InterPro" id="IPR029052">
    <property type="entry name" value="Metallo-depent_PP-like"/>
</dbReference>
<organism evidence="4 5">
    <name type="scientific">Aspergillus granulosus</name>
    <dbReference type="NCBI Taxonomy" id="176169"/>
    <lineage>
        <taxon>Eukaryota</taxon>
        <taxon>Fungi</taxon>
        <taxon>Dikarya</taxon>
        <taxon>Ascomycota</taxon>
        <taxon>Pezizomycotina</taxon>
        <taxon>Eurotiomycetes</taxon>
        <taxon>Eurotiomycetidae</taxon>
        <taxon>Eurotiales</taxon>
        <taxon>Aspergillaceae</taxon>
        <taxon>Aspergillus</taxon>
        <taxon>Aspergillus subgen. Nidulantes</taxon>
    </lineage>
</organism>
<sequence>MTDREREALEFSDDISEDGLYHHPTSSSSPPPPGRFTRFTRPLIDYVRNAEWQPGAKYTHLSSISDRSESPKKWAAMVVSIVTAPRFRRYVVVYLSLVVACWLGWQYFLHPRLEENSALLHSLDPKQKSKVGGWFGASATPQLDEVIQMKELDKALLPATVVPEEGYEAERRLIVIGDVHGCKSELEQLLDQVAFDAKHDHLIFTGDLIEKGPDSAGVVDLARDYNASCVRGNHEDRVLVLRREMLSSNLTEEDLNTYHPLDAKSRKLARELTDEQANWLSDCPVILNVGPVTNMGQVVVVHGGLVPGVDLERQDPFSVMNMLSIDLTTHVPSSVRDKGIKWTKLFNKHQSFSLESKNGVTTVIYGHDAKSGLTLKEYTKGIDSGCVKGGKLTAYVISDGGEQKTVQVRCPNYMKEKR</sequence>
<keyword evidence="5" id="KW-1185">Reference proteome</keyword>
<dbReference type="EMBL" id="JBFXLT010000086">
    <property type="protein sequence ID" value="KAL2809588.1"/>
    <property type="molecule type" value="Genomic_DNA"/>
</dbReference>
<dbReference type="CDD" id="cd00144">
    <property type="entry name" value="MPP_PPP_family"/>
    <property type="match status" value="1"/>
</dbReference>
<feature type="domain" description="Calcineurin-like phosphoesterase" evidence="3">
    <location>
        <begin position="172"/>
        <end position="369"/>
    </location>
</feature>
<gene>
    <name evidence="4" type="ORF">BJX63DRAFT_405125</name>
</gene>